<accession>A0AAV2DE54</accession>
<dbReference type="EMBL" id="OZ034815">
    <property type="protein sequence ID" value="CAL1371401.1"/>
    <property type="molecule type" value="Genomic_DNA"/>
</dbReference>
<dbReference type="Proteomes" id="UP001497516">
    <property type="component" value="Chromosome 2"/>
</dbReference>
<dbReference type="PANTHER" id="PTHR37610">
    <property type="entry name" value="CCHC-TYPE DOMAIN-CONTAINING PROTEIN"/>
    <property type="match status" value="1"/>
</dbReference>
<gene>
    <name evidence="2" type="ORF">LTRI10_LOCUS13469</name>
</gene>
<evidence type="ECO:0000313" key="3">
    <source>
        <dbReference type="Proteomes" id="UP001497516"/>
    </source>
</evidence>
<proteinExistence type="predicted"/>
<evidence type="ECO:0000259" key="1">
    <source>
        <dbReference type="Pfam" id="PF14244"/>
    </source>
</evidence>
<name>A0AAV2DE54_9ROSI</name>
<dbReference type="InterPro" id="IPR029472">
    <property type="entry name" value="Copia-like_N"/>
</dbReference>
<dbReference type="AlphaFoldDB" id="A0AAV2DE54"/>
<dbReference type="Pfam" id="PF14244">
    <property type="entry name" value="Retrotran_gag_3"/>
    <property type="match status" value="1"/>
</dbReference>
<sequence>MAAEAATTISLSSTVATNTTTTVTNPLYINLNESLNFPIKLTDTANYNMWSITVRVALKSKNKLGFITRAIPVPGLGHVSYQTWEQSNTTVYFMILGSLDPKLVNSVSSKDNANFSGMI</sequence>
<feature type="domain" description="Retrotransposon Copia-like N-terminal" evidence="1">
    <location>
        <begin position="42"/>
        <end position="67"/>
    </location>
</feature>
<reference evidence="2 3" key="1">
    <citation type="submission" date="2024-04" db="EMBL/GenBank/DDBJ databases">
        <authorList>
            <person name="Fracassetti M."/>
        </authorList>
    </citation>
    <scope>NUCLEOTIDE SEQUENCE [LARGE SCALE GENOMIC DNA]</scope>
</reference>
<organism evidence="2 3">
    <name type="scientific">Linum trigynum</name>
    <dbReference type="NCBI Taxonomy" id="586398"/>
    <lineage>
        <taxon>Eukaryota</taxon>
        <taxon>Viridiplantae</taxon>
        <taxon>Streptophyta</taxon>
        <taxon>Embryophyta</taxon>
        <taxon>Tracheophyta</taxon>
        <taxon>Spermatophyta</taxon>
        <taxon>Magnoliopsida</taxon>
        <taxon>eudicotyledons</taxon>
        <taxon>Gunneridae</taxon>
        <taxon>Pentapetalae</taxon>
        <taxon>rosids</taxon>
        <taxon>fabids</taxon>
        <taxon>Malpighiales</taxon>
        <taxon>Linaceae</taxon>
        <taxon>Linum</taxon>
    </lineage>
</organism>
<dbReference type="PANTHER" id="PTHR37610:SF97">
    <property type="entry name" value="RETROTRANSPOSON GAG DOMAIN-CONTAINING PROTEIN"/>
    <property type="match status" value="1"/>
</dbReference>
<keyword evidence="3" id="KW-1185">Reference proteome</keyword>
<protein>
    <recommendedName>
        <fullName evidence="1">Retrotransposon Copia-like N-terminal domain-containing protein</fullName>
    </recommendedName>
</protein>
<evidence type="ECO:0000313" key="2">
    <source>
        <dbReference type="EMBL" id="CAL1371401.1"/>
    </source>
</evidence>